<dbReference type="EMBL" id="MU007116">
    <property type="protein sequence ID" value="KAF2419767.1"/>
    <property type="molecule type" value="Genomic_DNA"/>
</dbReference>
<organism evidence="4 5">
    <name type="scientific">Tothia fuscella</name>
    <dbReference type="NCBI Taxonomy" id="1048955"/>
    <lineage>
        <taxon>Eukaryota</taxon>
        <taxon>Fungi</taxon>
        <taxon>Dikarya</taxon>
        <taxon>Ascomycota</taxon>
        <taxon>Pezizomycotina</taxon>
        <taxon>Dothideomycetes</taxon>
        <taxon>Pleosporomycetidae</taxon>
        <taxon>Venturiales</taxon>
        <taxon>Cylindrosympodiaceae</taxon>
        <taxon>Tothia</taxon>
    </lineage>
</organism>
<dbReference type="InterPro" id="IPR001810">
    <property type="entry name" value="F-box_dom"/>
</dbReference>
<dbReference type="GO" id="GO:0019005">
    <property type="term" value="C:SCF ubiquitin ligase complex"/>
    <property type="evidence" value="ECO:0007669"/>
    <property type="project" value="TreeGrafter"/>
</dbReference>
<dbReference type="SUPFAM" id="SSF81383">
    <property type="entry name" value="F-box domain"/>
    <property type="match status" value="1"/>
</dbReference>
<dbReference type="InterPro" id="IPR036047">
    <property type="entry name" value="F-box-like_dom_sf"/>
</dbReference>
<dbReference type="Proteomes" id="UP000800235">
    <property type="component" value="Unassembled WGS sequence"/>
</dbReference>
<dbReference type="PANTHER" id="PTHR12874:SF9">
    <property type="entry name" value="F-BOX ONLY PROTEIN 48"/>
    <property type="match status" value="1"/>
</dbReference>
<sequence>MDKTKAELEKFRQQWREEVSAKRSQPPQHPELKAWNQTSSSSSSKPFGKAKIPQPVSKRRSSHHDIIDEVEPHTHHDVRPKETGRKLGDIDYGNVKPREEPRTALEHYERAVEKEGQGSLGDSVTLYRKAFRMDDKVHESYKRKHFPPSSFPAPKPQNPNPSGAAVTVPNTAHHSLTGLPPTVSEMIAEFSALSITGAEAPTDPSPQPPCPIAAIPEETLTTILINVAIADVASMARVALVCKRMAYLVMTEDSIWKRVVHGHEFGMAAMHYSYAVTILGKPISKHSIDDSNTGYTLDELPFVKPTKSLEATLLPLTSIYPTYRQMFRTRPRVRFNGCYISTVNYTRPGANSNQYSWSSPVLIVTYYRYLRFFRDGSVISLLTTSEPGDVVPYMLKEHMHKNHSGGLPQVVMKDSLPGRWHLTDELPQEEEEEGDLHIEIEGVVPKYTYKMHMTLASAGRGAKNNKINWKGYWSWNRLTDDWAEFVMKNYQPFWWSRVKSWGLGS</sequence>
<dbReference type="GO" id="GO:0005737">
    <property type="term" value="C:cytoplasm"/>
    <property type="evidence" value="ECO:0007669"/>
    <property type="project" value="TreeGrafter"/>
</dbReference>
<evidence type="ECO:0000256" key="2">
    <source>
        <dbReference type="SAM" id="MobiDB-lite"/>
    </source>
</evidence>
<dbReference type="OrthoDB" id="2117972at2759"/>
<feature type="region of interest" description="Disordered" evidence="2">
    <location>
        <begin position="142"/>
        <end position="164"/>
    </location>
</feature>
<evidence type="ECO:0000256" key="1">
    <source>
        <dbReference type="ARBA" id="ARBA00022786"/>
    </source>
</evidence>
<gene>
    <name evidence="4" type="ORF">EJ08DRAFT_598784</name>
</gene>
<evidence type="ECO:0000259" key="3">
    <source>
        <dbReference type="PROSITE" id="PS50181"/>
    </source>
</evidence>
<evidence type="ECO:0000313" key="4">
    <source>
        <dbReference type="EMBL" id="KAF2419767.1"/>
    </source>
</evidence>
<dbReference type="InterPro" id="IPR045464">
    <property type="entry name" value="Hrt3/FBXO9_C"/>
</dbReference>
<dbReference type="Pfam" id="PF19270">
    <property type="entry name" value="FBO_C"/>
    <property type="match status" value="1"/>
</dbReference>
<reference evidence="4" key="1">
    <citation type="journal article" date="2020" name="Stud. Mycol.">
        <title>101 Dothideomycetes genomes: a test case for predicting lifestyles and emergence of pathogens.</title>
        <authorList>
            <person name="Haridas S."/>
            <person name="Albert R."/>
            <person name="Binder M."/>
            <person name="Bloem J."/>
            <person name="Labutti K."/>
            <person name="Salamov A."/>
            <person name="Andreopoulos B."/>
            <person name="Baker S."/>
            <person name="Barry K."/>
            <person name="Bills G."/>
            <person name="Bluhm B."/>
            <person name="Cannon C."/>
            <person name="Castanera R."/>
            <person name="Culley D."/>
            <person name="Daum C."/>
            <person name="Ezra D."/>
            <person name="Gonzalez J."/>
            <person name="Henrissat B."/>
            <person name="Kuo A."/>
            <person name="Liang C."/>
            <person name="Lipzen A."/>
            <person name="Lutzoni F."/>
            <person name="Magnuson J."/>
            <person name="Mondo S."/>
            <person name="Nolan M."/>
            <person name="Ohm R."/>
            <person name="Pangilinan J."/>
            <person name="Park H.-J."/>
            <person name="Ramirez L."/>
            <person name="Alfaro M."/>
            <person name="Sun H."/>
            <person name="Tritt A."/>
            <person name="Yoshinaga Y."/>
            <person name="Zwiers L.-H."/>
            <person name="Turgeon B."/>
            <person name="Goodwin S."/>
            <person name="Spatafora J."/>
            <person name="Crous P."/>
            <person name="Grigoriev I."/>
        </authorList>
    </citation>
    <scope>NUCLEOTIDE SEQUENCE</scope>
    <source>
        <strain evidence="4">CBS 130266</strain>
    </source>
</reference>
<feature type="compositionally biased region" description="Pro residues" evidence="2">
    <location>
        <begin position="149"/>
        <end position="159"/>
    </location>
</feature>
<comment type="caution">
    <text evidence="4">The sequence shown here is derived from an EMBL/GenBank/DDBJ whole genome shotgun (WGS) entry which is preliminary data.</text>
</comment>
<feature type="domain" description="F-box" evidence="3">
    <location>
        <begin position="209"/>
        <end position="259"/>
    </location>
</feature>
<keyword evidence="5" id="KW-1185">Reference proteome</keyword>
<keyword evidence="1" id="KW-0833">Ubl conjugation pathway</keyword>
<evidence type="ECO:0000313" key="5">
    <source>
        <dbReference type="Proteomes" id="UP000800235"/>
    </source>
</evidence>
<protein>
    <recommendedName>
        <fullName evidence="3">F-box domain-containing protein</fullName>
    </recommendedName>
</protein>
<dbReference type="PANTHER" id="PTHR12874">
    <property type="entry name" value="F-BOX ONLY PROTEIN 48-RELATED"/>
    <property type="match status" value="1"/>
</dbReference>
<dbReference type="GO" id="GO:0031146">
    <property type="term" value="P:SCF-dependent proteasomal ubiquitin-dependent protein catabolic process"/>
    <property type="evidence" value="ECO:0007669"/>
    <property type="project" value="TreeGrafter"/>
</dbReference>
<feature type="compositionally biased region" description="Basic and acidic residues" evidence="2">
    <location>
        <begin position="1"/>
        <end position="21"/>
    </location>
</feature>
<dbReference type="PROSITE" id="PS50181">
    <property type="entry name" value="FBOX"/>
    <property type="match status" value="1"/>
</dbReference>
<feature type="compositionally biased region" description="Basic and acidic residues" evidence="2">
    <location>
        <begin position="63"/>
        <end position="89"/>
    </location>
</feature>
<feature type="region of interest" description="Disordered" evidence="2">
    <location>
        <begin position="1"/>
        <end position="102"/>
    </location>
</feature>
<proteinExistence type="predicted"/>
<name>A0A9P4TSX3_9PEZI</name>
<dbReference type="AlphaFoldDB" id="A0A9P4TSX3"/>
<accession>A0A9P4TSX3</accession>